<sequence length="243" mass="26569">MRSKLTKIYLVLILSLVAVSCKFDISGIQGKGEIVTKNISLDDTFTEIKTESGWKVKLIKGKENKLEVRANQNLIEQLDYNIREQRLTLGSKNNIQSGTRQLTVYYTENLDLVKSSSGSTIEAKDTFEQENLEIDASSGSSIQLNLKVKKAIVDASSGARIELEGTSIYFEGESSSGSRIKAKKLKTKECDVKASSGGNIDIYNEGSLTAKASSGGNIDYYGNPEKISIHESISGGNIDHEED</sequence>
<comment type="caution">
    <text evidence="2">The sequence shown here is derived from an EMBL/GenBank/DDBJ whole genome shotgun (WGS) entry which is preliminary data.</text>
</comment>
<name>A0ABS6VYC5_9FLAO</name>
<evidence type="ECO:0000313" key="2">
    <source>
        <dbReference type="EMBL" id="MBW2960612.1"/>
    </source>
</evidence>
<dbReference type="Proteomes" id="UP000719267">
    <property type="component" value="Unassembled WGS sequence"/>
</dbReference>
<protein>
    <submittedName>
        <fullName evidence="2">DUF2807 domain-containing protein</fullName>
    </submittedName>
</protein>
<dbReference type="RefSeq" id="WP_219038898.1">
    <property type="nucleotide sequence ID" value="NZ_JAHWDF010000002.1"/>
</dbReference>
<proteinExistence type="predicted"/>
<organism evidence="2 3">
    <name type="scientific">Mesonia aestuariivivens</name>
    <dbReference type="NCBI Taxonomy" id="2796128"/>
    <lineage>
        <taxon>Bacteria</taxon>
        <taxon>Pseudomonadati</taxon>
        <taxon>Bacteroidota</taxon>
        <taxon>Flavobacteriia</taxon>
        <taxon>Flavobacteriales</taxon>
        <taxon>Flavobacteriaceae</taxon>
        <taxon>Mesonia</taxon>
    </lineage>
</organism>
<reference evidence="2 3" key="1">
    <citation type="submission" date="2021-07" db="EMBL/GenBank/DDBJ databases">
        <title>Mesonia aestuariivivens sp. nov., isolated from a tidal flat.</title>
        <authorList>
            <person name="Kim Y.-O."/>
            <person name="Yoon J.-H."/>
        </authorList>
    </citation>
    <scope>NUCLEOTIDE SEQUENCE [LARGE SCALE GENOMIC DNA]</scope>
    <source>
        <strain evidence="2 3">JHPTF-M18</strain>
    </source>
</reference>
<dbReference type="EMBL" id="JAHWDF010000002">
    <property type="protein sequence ID" value="MBW2960612.1"/>
    <property type="molecule type" value="Genomic_DNA"/>
</dbReference>
<evidence type="ECO:0000313" key="3">
    <source>
        <dbReference type="Proteomes" id="UP000719267"/>
    </source>
</evidence>
<evidence type="ECO:0000259" key="1">
    <source>
        <dbReference type="Pfam" id="PF10988"/>
    </source>
</evidence>
<dbReference type="InterPro" id="IPR021255">
    <property type="entry name" value="DUF2807"/>
</dbReference>
<accession>A0ABS6VYC5</accession>
<dbReference type="Pfam" id="PF10988">
    <property type="entry name" value="DUF2807"/>
    <property type="match status" value="1"/>
</dbReference>
<dbReference type="PROSITE" id="PS51257">
    <property type="entry name" value="PROKAR_LIPOPROTEIN"/>
    <property type="match status" value="1"/>
</dbReference>
<feature type="domain" description="Putative auto-transporter adhesin head GIN" evidence="1">
    <location>
        <begin position="45"/>
        <end position="224"/>
    </location>
</feature>
<gene>
    <name evidence="2" type="ORF">KW502_02205</name>
</gene>
<keyword evidence="3" id="KW-1185">Reference proteome</keyword>